<feature type="transmembrane region" description="Helical" evidence="6">
    <location>
        <begin position="76"/>
        <end position="95"/>
    </location>
</feature>
<dbReference type="Pfam" id="PF03239">
    <property type="entry name" value="FTR1"/>
    <property type="match status" value="1"/>
</dbReference>
<accession>A0A0F9QM83</accession>
<dbReference type="InterPro" id="IPR004923">
    <property type="entry name" value="FTR1/Fip1/EfeU"/>
</dbReference>
<feature type="transmembrane region" description="Helical" evidence="6">
    <location>
        <begin position="265"/>
        <end position="283"/>
    </location>
</feature>
<evidence type="ECO:0000313" key="7">
    <source>
        <dbReference type="EMBL" id="KKN14216.1"/>
    </source>
</evidence>
<evidence type="ECO:0000256" key="1">
    <source>
        <dbReference type="ARBA" id="ARBA00004141"/>
    </source>
</evidence>
<evidence type="ECO:0000256" key="3">
    <source>
        <dbReference type="ARBA" id="ARBA00022692"/>
    </source>
</evidence>
<dbReference type="EMBL" id="LAZR01003841">
    <property type="protein sequence ID" value="KKN14216.1"/>
    <property type="molecule type" value="Genomic_DNA"/>
</dbReference>
<reference evidence="7" key="1">
    <citation type="journal article" date="2015" name="Nature">
        <title>Complex archaea that bridge the gap between prokaryotes and eukaryotes.</title>
        <authorList>
            <person name="Spang A."/>
            <person name="Saw J.H."/>
            <person name="Jorgensen S.L."/>
            <person name="Zaremba-Niedzwiedzka K."/>
            <person name="Martijn J."/>
            <person name="Lind A.E."/>
            <person name="van Eijk R."/>
            <person name="Schleper C."/>
            <person name="Guy L."/>
            <person name="Ettema T.J."/>
        </authorList>
    </citation>
    <scope>NUCLEOTIDE SEQUENCE</scope>
</reference>
<comment type="subcellular location">
    <subcellularLocation>
        <location evidence="1">Membrane</location>
        <topology evidence="1">Multi-pass membrane protein</topology>
    </subcellularLocation>
</comment>
<feature type="transmembrane region" description="Helical" evidence="6">
    <location>
        <begin position="188"/>
        <end position="206"/>
    </location>
</feature>
<evidence type="ECO:0008006" key="8">
    <source>
        <dbReference type="Google" id="ProtNLM"/>
    </source>
</evidence>
<feature type="transmembrane region" description="Helical" evidence="6">
    <location>
        <begin position="12"/>
        <end position="31"/>
    </location>
</feature>
<comment type="caution">
    <text evidence="7">The sequence shown here is derived from an EMBL/GenBank/DDBJ whole genome shotgun (WGS) entry which is preliminary data.</text>
</comment>
<keyword evidence="4 6" id="KW-1133">Transmembrane helix</keyword>
<evidence type="ECO:0000256" key="6">
    <source>
        <dbReference type="SAM" id="Phobius"/>
    </source>
</evidence>
<dbReference type="PANTHER" id="PTHR31632:SF2">
    <property type="entry name" value="PLASMA MEMBRANE IRON PERMEASE"/>
    <property type="match status" value="1"/>
</dbReference>
<keyword evidence="5 6" id="KW-0472">Membrane</keyword>
<dbReference type="PANTHER" id="PTHR31632">
    <property type="entry name" value="IRON TRANSPORTER FTH1"/>
    <property type="match status" value="1"/>
</dbReference>
<comment type="similarity">
    <text evidence="2">Belongs to the oxidase-dependent Fe transporter (OFeT) (TC 9.A.10.1) family.</text>
</comment>
<evidence type="ECO:0000256" key="5">
    <source>
        <dbReference type="ARBA" id="ARBA00023136"/>
    </source>
</evidence>
<feature type="transmembrane region" description="Helical" evidence="6">
    <location>
        <begin position="119"/>
        <end position="143"/>
    </location>
</feature>
<sequence length="309" mass="34362">MSFVDQLVPIFLGFREGLEAVLVVVIILLYLKNAKQQFYNKYVYLGSLLAIVSSVIFAYFFNVFLGGFTGIPEKIFEGYTFIISGILIVTLILWMSKEGPKMKQKIEEKVENSVQTQKLLSITLLSFVIIIREGIELVLMLMGTISIGSLNSVDVILGSVIGLGIAVVIGLFTYFGVKTINLSKFFKITNIVLVLFAAGLITYGIHELIEAEIVNPIVEEVWNIKHILPEKFPDGNAATAEWLEIIGSLLKALFGYNANPSLLEVIIYPVLLVSIGLISLRLWKKTSVMILNVKTGKFDTTPQTKTKNF</sequence>
<feature type="transmembrane region" description="Helical" evidence="6">
    <location>
        <begin position="155"/>
        <end position="176"/>
    </location>
</feature>
<dbReference type="GO" id="GO:0033573">
    <property type="term" value="C:high-affinity iron permease complex"/>
    <property type="evidence" value="ECO:0007669"/>
    <property type="project" value="InterPro"/>
</dbReference>
<keyword evidence="3 6" id="KW-0812">Transmembrane</keyword>
<organism evidence="7">
    <name type="scientific">marine sediment metagenome</name>
    <dbReference type="NCBI Taxonomy" id="412755"/>
    <lineage>
        <taxon>unclassified sequences</taxon>
        <taxon>metagenomes</taxon>
        <taxon>ecological metagenomes</taxon>
    </lineage>
</organism>
<dbReference type="GO" id="GO:0015093">
    <property type="term" value="F:ferrous iron transmembrane transporter activity"/>
    <property type="evidence" value="ECO:0007669"/>
    <property type="project" value="TreeGrafter"/>
</dbReference>
<name>A0A0F9QM83_9ZZZZ</name>
<gene>
    <name evidence="7" type="ORF">LCGC14_0998320</name>
</gene>
<evidence type="ECO:0000256" key="4">
    <source>
        <dbReference type="ARBA" id="ARBA00022989"/>
    </source>
</evidence>
<feature type="transmembrane region" description="Helical" evidence="6">
    <location>
        <begin position="43"/>
        <end position="64"/>
    </location>
</feature>
<evidence type="ECO:0000256" key="2">
    <source>
        <dbReference type="ARBA" id="ARBA00008333"/>
    </source>
</evidence>
<protein>
    <recommendedName>
        <fullName evidence="8">Iron permease FTR1 family protein</fullName>
    </recommendedName>
</protein>
<proteinExistence type="inferred from homology"/>
<dbReference type="AlphaFoldDB" id="A0A0F9QM83"/>